<accession>A0A037ZFP0</accession>
<feature type="binding site" evidence="14">
    <location>
        <begin position="300"/>
        <end position="306"/>
    </location>
    <ligand>
        <name>NADP(+)</name>
        <dbReference type="ChEBI" id="CHEBI:58349"/>
    </ligand>
</feature>
<feature type="active site" description="Proton donor" evidence="13">
    <location>
        <position position="55"/>
    </location>
</feature>
<feature type="binding site" evidence="14">
    <location>
        <position position="210"/>
    </location>
    <ligand>
        <name>substrate</name>
    </ligand>
</feature>
<dbReference type="GO" id="GO:0009231">
    <property type="term" value="P:riboflavin biosynthetic process"/>
    <property type="evidence" value="ECO:0007669"/>
    <property type="project" value="UniProtKB-UniPathway"/>
</dbReference>
<name>A0A037ZFP0_9RHOB</name>
<evidence type="ECO:0000256" key="13">
    <source>
        <dbReference type="PIRSR" id="PIRSR006769-1"/>
    </source>
</evidence>
<dbReference type="NCBIfam" id="TIGR00227">
    <property type="entry name" value="ribD_Cterm"/>
    <property type="match status" value="1"/>
</dbReference>
<keyword evidence="12" id="KW-0378">Hydrolase</keyword>
<comment type="catalytic activity">
    <reaction evidence="12">
        <text>5-amino-6-(5-phospho-D-ribitylamino)uracil + NADP(+) = 5-amino-6-(5-phospho-D-ribosylamino)uracil + NADPH + H(+)</text>
        <dbReference type="Rhea" id="RHEA:17845"/>
        <dbReference type="ChEBI" id="CHEBI:15378"/>
        <dbReference type="ChEBI" id="CHEBI:57783"/>
        <dbReference type="ChEBI" id="CHEBI:58349"/>
        <dbReference type="ChEBI" id="CHEBI:58421"/>
        <dbReference type="ChEBI" id="CHEBI:58453"/>
        <dbReference type="EC" id="1.1.1.193"/>
    </reaction>
</comment>
<evidence type="ECO:0000256" key="1">
    <source>
        <dbReference type="ARBA" id="ARBA00002151"/>
    </source>
</evidence>
<dbReference type="NCBIfam" id="TIGR00326">
    <property type="entry name" value="eubact_ribD"/>
    <property type="match status" value="1"/>
</dbReference>
<feature type="binding site" evidence="14">
    <location>
        <position position="187"/>
    </location>
    <ligand>
        <name>substrate</name>
    </ligand>
</feature>
<dbReference type="InterPro" id="IPR002125">
    <property type="entry name" value="CMP_dCMP_dom"/>
</dbReference>
<keyword evidence="18" id="KW-1185">Reference proteome</keyword>
<sequence>MSGMDDRRYMALALSLGARGLGQVWPNPAVGCVIVKDGRIVGRGRTAPGGRPHAEPQALAQAGDAARGATVYVTLEPCAHYGKTPPCSQALIDAGVARVVSALEDPDPRVAGGGHAMLRAAGIQVETGLMAGAARAAQIGFLTRIEQGRPMVTLKLANSFDGRIATAAGESQWITGPAARRMVHAMRMRHDAVLVGGGTARADDPMLTVRGMGATQQPVRVVATRRLDVPLDGQLVGSAREVPLWLAHGSRVSKTPREALLAAGAKLIEVPVSPGGGVDAPALLQALGAEGLTRVFCEGGGALAAALLQADLVDELIGFTAGVALGAEGRPAIGALGIDALSEAPRFELADTRAVGGDVMHVWRRASAPQMGAAGQ</sequence>
<evidence type="ECO:0000256" key="4">
    <source>
        <dbReference type="ARBA" id="ARBA00005259"/>
    </source>
</evidence>
<protein>
    <recommendedName>
        <fullName evidence="12">Riboflavin biosynthesis protein RibD</fullName>
    </recommendedName>
    <domain>
        <recommendedName>
            <fullName evidence="12">Diaminohydroxyphosphoribosylaminopyrimidine deaminase</fullName>
            <shortName evidence="12">DRAP deaminase</shortName>
            <ecNumber evidence="12">3.5.4.26</ecNumber>
        </recommendedName>
        <alternativeName>
            <fullName evidence="12">Riboflavin-specific deaminase</fullName>
        </alternativeName>
    </domain>
    <domain>
        <recommendedName>
            <fullName evidence="12">5-amino-6-(5-phosphoribosylamino)uracil reductase</fullName>
            <ecNumber evidence="12">1.1.1.193</ecNumber>
        </recommendedName>
        <alternativeName>
            <fullName evidence="12">HTP reductase</fullName>
        </alternativeName>
    </domain>
</protein>
<feature type="domain" description="CMP/dCMP-type deaminase" evidence="16">
    <location>
        <begin position="4"/>
        <end position="126"/>
    </location>
</feature>
<keyword evidence="8 12" id="KW-0862">Zinc</keyword>
<dbReference type="InterPro" id="IPR004794">
    <property type="entry name" value="Eubact_RibD"/>
</dbReference>
<dbReference type="EC" id="1.1.1.193" evidence="12"/>
<evidence type="ECO:0000256" key="3">
    <source>
        <dbReference type="ARBA" id="ARBA00004910"/>
    </source>
</evidence>
<evidence type="ECO:0000256" key="5">
    <source>
        <dbReference type="ARBA" id="ARBA00007417"/>
    </source>
</evidence>
<evidence type="ECO:0000256" key="15">
    <source>
        <dbReference type="PIRSR" id="PIRSR006769-3"/>
    </source>
</evidence>
<dbReference type="PIRSF" id="PIRSF006769">
    <property type="entry name" value="RibD"/>
    <property type="match status" value="1"/>
</dbReference>
<dbReference type="CDD" id="cd01284">
    <property type="entry name" value="Riboflavin_deaminase-reductase"/>
    <property type="match status" value="1"/>
</dbReference>
<dbReference type="PANTHER" id="PTHR38011:SF7">
    <property type="entry name" value="2,5-DIAMINO-6-RIBOSYLAMINO-4(3H)-PYRIMIDINONE 5'-PHOSPHATE REDUCTASE"/>
    <property type="match status" value="1"/>
</dbReference>
<comment type="cofactor">
    <cofactor evidence="12 15">
        <name>Zn(2+)</name>
        <dbReference type="ChEBI" id="CHEBI:29105"/>
    </cofactor>
    <text evidence="12 15">Binds 1 zinc ion.</text>
</comment>
<evidence type="ECO:0000256" key="7">
    <source>
        <dbReference type="ARBA" id="ARBA00022723"/>
    </source>
</evidence>
<evidence type="ECO:0000256" key="8">
    <source>
        <dbReference type="ARBA" id="ARBA00022833"/>
    </source>
</evidence>
<feature type="binding site" evidence="14">
    <location>
        <position position="207"/>
    </location>
    <ligand>
        <name>substrate</name>
    </ligand>
</feature>
<feature type="binding site" evidence="15">
    <location>
        <position position="87"/>
    </location>
    <ligand>
        <name>Zn(2+)</name>
        <dbReference type="ChEBI" id="CHEBI:29105"/>
        <note>catalytic</note>
    </ligand>
</feature>
<feature type="binding site" evidence="14">
    <location>
        <position position="203"/>
    </location>
    <ligand>
        <name>substrate</name>
    </ligand>
</feature>
<feature type="binding site" evidence="14">
    <location>
        <position position="199"/>
    </location>
    <ligand>
        <name>NADP(+)</name>
        <dbReference type="ChEBI" id="CHEBI:58349"/>
    </ligand>
</feature>
<keyword evidence="6 12" id="KW-0686">Riboflavin biosynthesis</keyword>
<dbReference type="GO" id="GO:0050661">
    <property type="term" value="F:NADP binding"/>
    <property type="evidence" value="ECO:0007669"/>
    <property type="project" value="InterPro"/>
</dbReference>
<dbReference type="UniPathway" id="UPA00275">
    <property type="reaction ID" value="UER00401"/>
</dbReference>
<dbReference type="InterPro" id="IPR016193">
    <property type="entry name" value="Cytidine_deaminase-like"/>
</dbReference>
<dbReference type="SUPFAM" id="SSF53597">
    <property type="entry name" value="Dihydrofolate reductase-like"/>
    <property type="match status" value="1"/>
</dbReference>
<proteinExistence type="inferred from homology"/>
<reference evidence="17 18" key="1">
    <citation type="submission" date="2014-03" db="EMBL/GenBank/DDBJ databases">
        <title>Draft Genome Sequence of Actibacterium mucosum KCTC 23349, a Marine Alphaproteobacterium with Complex Ionic Requirements Isolated from Mediterranean Seawater at Malvarrosa Beach, Valencia, Spain.</title>
        <authorList>
            <person name="Arahal D.R."/>
            <person name="Shao Z."/>
            <person name="Lai Q."/>
            <person name="Pujalte M.J."/>
        </authorList>
    </citation>
    <scope>NUCLEOTIDE SEQUENCE [LARGE SCALE GENOMIC DNA]</scope>
    <source>
        <strain evidence="17 18">KCTC 23349</strain>
    </source>
</reference>
<evidence type="ECO:0000256" key="11">
    <source>
        <dbReference type="ARBA" id="ARBA00023268"/>
    </source>
</evidence>
<gene>
    <name evidence="17" type="ORF">ACMU_11420</name>
</gene>
<evidence type="ECO:0000256" key="9">
    <source>
        <dbReference type="ARBA" id="ARBA00022857"/>
    </source>
</evidence>
<keyword evidence="11" id="KW-0511">Multifunctional enzyme</keyword>
<comment type="similarity">
    <text evidence="5 12">In the C-terminal section; belongs to the HTP reductase family.</text>
</comment>
<dbReference type="Gene3D" id="3.40.140.10">
    <property type="entry name" value="Cytidine Deaminase, domain 2"/>
    <property type="match status" value="1"/>
</dbReference>
<comment type="function">
    <text evidence="1 12">Converts 2,5-diamino-6-(ribosylamino)-4(3h)-pyrimidinone 5'-phosphate into 5-amino-6-(ribosylamino)-2,4(1h,3h)-pyrimidinedione 5'-phosphate.</text>
</comment>
<dbReference type="STRING" id="1454373.ACMU_11420"/>
<feature type="binding site" evidence="14">
    <location>
        <position position="298"/>
    </location>
    <ligand>
        <name>substrate</name>
    </ligand>
</feature>
<evidence type="ECO:0000256" key="10">
    <source>
        <dbReference type="ARBA" id="ARBA00023002"/>
    </source>
</evidence>
<comment type="similarity">
    <text evidence="4 12">In the N-terminal section; belongs to the cytidine and deoxycytidylate deaminase family.</text>
</comment>
<dbReference type="GO" id="GO:0008835">
    <property type="term" value="F:diaminohydroxyphosphoribosylaminopyrimidine deaminase activity"/>
    <property type="evidence" value="ECO:0007669"/>
    <property type="project" value="UniProtKB-EC"/>
</dbReference>
<feature type="binding site" evidence="14">
    <location>
        <position position="171"/>
    </location>
    <ligand>
        <name>substrate</name>
    </ligand>
</feature>
<dbReference type="InterPro" id="IPR011549">
    <property type="entry name" value="RibD_C"/>
</dbReference>
<feature type="binding site" evidence="14">
    <location>
        <position position="157"/>
    </location>
    <ligand>
        <name>NADP(+)</name>
        <dbReference type="ChEBI" id="CHEBI:58349"/>
    </ligand>
</feature>
<dbReference type="InterPro" id="IPR016192">
    <property type="entry name" value="APOBEC/CMP_deaminase_Zn-bd"/>
</dbReference>
<dbReference type="EMBL" id="JFKE01000004">
    <property type="protein sequence ID" value="KAJ55300.1"/>
    <property type="molecule type" value="Genomic_DNA"/>
</dbReference>
<dbReference type="Gene3D" id="3.40.430.10">
    <property type="entry name" value="Dihydrofolate Reductase, subunit A"/>
    <property type="match status" value="1"/>
</dbReference>
<keyword evidence="10 12" id="KW-0560">Oxidoreductase</keyword>
<dbReference type="Pfam" id="PF00383">
    <property type="entry name" value="dCMP_cyt_deam_1"/>
    <property type="match status" value="1"/>
</dbReference>
<keyword evidence="9 12" id="KW-0521">NADP</keyword>
<dbReference type="Pfam" id="PF01872">
    <property type="entry name" value="RibD_C"/>
    <property type="match status" value="1"/>
</dbReference>
<dbReference type="InterPro" id="IPR024072">
    <property type="entry name" value="DHFR-like_dom_sf"/>
</dbReference>
<evidence type="ECO:0000259" key="16">
    <source>
        <dbReference type="PROSITE" id="PS51747"/>
    </source>
</evidence>
<feature type="binding site" evidence="15">
    <location>
        <position position="78"/>
    </location>
    <ligand>
        <name>Zn(2+)</name>
        <dbReference type="ChEBI" id="CHEBI:29105"/>
        <note>catalytic</note>
    </ligand>
</feature>
<comment type="pathway">
    <text evidence="2 12">Cofactor biosynthesis; riboflavin biosynthesis; 5-amino-6-(D-ribitylamino)uracil from GTP: step 2/4.</text>
</comment>
<dbReference type="GO" id="GO:0008703">
    <property type="term" value="F:5-amino-6-(5-phosphoribosylamino)uracil reductase activity"/>
    <property type="evidence" value="ECO:0007669"/>
    <property type="project" value="UniProtKB-EC"/>
</dbReference>
<dbReference type="SUPFAM" id="SSF53927">
    <property type="entry name" value="Cytidine deaminase-like"/>
    <property type="match status" value="1"/>
</dbReference>
<organism evidence="17 18">
    <name type="scientific">Actibacterium mucosum KCTC 23349</name>
    <dbReference type="NCBI Taxonomy" id="1454373"/>
    <lineage>
        <taxon>Bacteria</taxon>
        <taxon>Pseudomonadati</taxon>
        <taxon>Pseudomonadota</taxon>
        <taxon>Alphaproteobacteria</taxon>
        <taxon>Rhodobacterales</taxon>
        <taxon>Roseobacteraceae</taxon>
        <taxon>Actibacterium</taxon>
    </lineage>
</organism>
<dbReference type="EC" id="3.5.4.26" evidence="12"/>
<dbReference type="PROSITE" id="PS00903">
    <property type="entry name" value="CYT_DCMP_DEAMINASES_1"/>
    <property type="match status" value="1"/>
</dbReference>
<dbReference type="Proteomes" id="UP000026249">
    <property type="component" value="Unassembled WGS sequence"/>
</dbReference>
<evidence type="ECO:0000256" key="12">
    <source>
        <dbReference type="PIRNR" id="PIRNR006769"/>
    </source>
</evidence>
<evidence type="ECO:0000313" key="18">
    <source>
        <dbReference type="Proteomes" id="UP000026249"/>
    </source>
</evidence>
<dbReference type="PANTHER" id="PTHR38011">
    <property type="entry name" value="DIHYDROFOLATE REDUCTASE FAMILY PROTEIN (AFU_ORTHOLOGUE AFUA_8G06820)"/>
    <property type="match status" value="1"/>
</dbReference>
<dbReference type="InterPro" id="IPR050765">
    <property type="entry name" value="Riboflavin_Biosynth_HTPR"/>
</dbReference>
<dbReference type="AlphaFoldDB" id="A0A037ZFP0"/>
<evidence type="ECO:0000256" key="14">
    <source>
        <dbReference type="PIRSR" id="PIRSR006769-2"/>
    </source>
</evidence>
<dbReference type="InterPro" id="IPR002734">
    <property type="entry name" value="RibDG_C"/>
</dbReference>
<keyword evidence="7 12" id="KW-0479">Metal-binding</keyword>
<evidence type="ECO:0000256" key="6">
    <source>
        <dbReference type="ARBA" id="ARBA00022619"/>
    </source>
</evidence>
<feature type="binding site" evidence="15">
    <location>
        <position position="53"/>
    </location>
    <ligand>
        <name>Zn(2+)</name>
        <dbReference type="ChEBI" id="CHEBI:29105"/>
        <note>catalytic</note>
    </ligand>
</feature>
<dbReference type="PROSITE" id="PS51747">
    <property type="entry name" value="CYT_DCMP_DEAMINASES_2"/>
    <property type="match status" value="1"/>
</dbReference>
<evidence type="ECO:0000313" key="17">
    <source>
        <dbReference type="EMBL" id="KAJ55300.1"/>
    </source>
</evidence>
<comment type="caution">
    <text evidence="17">The sequence shown here is derived from an EMBL/GenBank/DDBJ whole genome shotgun (WGS) entry which is preliminary data.</text>
</comment>
<comment type="catalytic activity">
    <reaction evidence="12">
        <text>2,5-diamino-6-hydroxy-4-(5-phosphoribosylamino)-pyrimidine + H2O + H(+) = 5-amino-6-(5-phospho-D-ribosylamino)uracil + NH4(+)</text>
        <dbReference type="Rhea" id="RHEA:21868"/>
        <dbReference type="ChEBI" id="CHEBI:15377"/>
        <dbReference type="ChEBI" id="CHEBI:15378"/>
        <dbReference type="ChEBI" id="CHEBI:28938"/>
        <dbReference type="ChEBI" id="CHEBI:58453"/>
        <dbReference type="ChEBI" id="CHEBI:58614"/>
        <dbReference type="EC" id="3.5.4.26"/>
    </reaction>
</comment>
<evidence type="ECO:0000256" key="2">
    <source>
        <dbReference type="ARBA" id="ARBA00004882"/>
    </source>
</evidence>
<feature type="binding site" evidence="14">
    <location>
        <position position="173"/>
    </location>
    <ligand>
        <name>NADP(+)</name>
        <dbReference type="ChEBI" id="CHEBI:58349"/>
    </ligand>
</feature>
<dbReference type="GO" id="GO:0008270">
    <property type="term" value="F:zinc ion binding"/>
    <property type="evidence" value="ECO:0007669"/>
    <property type="project" value="InterPro"/>
</dbReference>
<dbReference type="RefSeq" id="WP_236626232.1">
    <property type="nucleotide sequence ID" value="NZ_JFKE01000004.1"/>
</dbReference>
<comment type="pathway">
    <text evidence="3 12">Cofactor biosynthesis; riboflavin biosynthesis; 5-amino-6-(D-ribitylamino)uracil from GTP: step 3/4.</text>
</comment>